<keyword evidence="1" id="KW-0540">Nuclease</keyword>
<keyword evidence="1" id="KW-0378">Hydrolase</keyword>
<dbReference type="EMBL" id="JBCHKQ010000002">
    <property type="protein sequence ID" value="MEM5948043.1"/>
    <property type="molecule type" value="Genomic_DNA"/>
</dbReference>
<dbReference type="PANTHER" id="PTHR40084:SF1">
    <property type="entry name" value="PHOSPHOTRANSFERASE"/>
    <property type="match status" value="1"/>
</dbReference>
<proteinExistence type="predicted"/>
<dbReference type="InterPro" id="IPR016195">
    <property type="entry name" value="Pol/histidinol_Pase-like"/>
</dbReference>
<dbReference type="Proteomes" id="UP001466331">
    <property type="component" value="Unassembled WGS sequence"/>
</dbReference>
<dbReference type="SUPFAM" id="SSF89550">
    <property type="entry name" value="PHP domain-like"/>
    <property type="match status" value="1"/>
</dbReference>
<evidence type="ECO:0000313" key="1">
    <source>
        <dbReference type="EMBL" id="MEM5948043.1"/>
    </source>
</evidence>
<protein>
    <submittedName>
        <fullName evidence="1">Endonuclease Q family protein</fullName>
    </submittedName>
</protein>
<organism evidence="1 2">
    <name type="scientific">Rarispira pelagica</name>
    <dbReference type="NCBI Taxonomy" id="3141764"/>
    <lineage>
        <taxon>Bacteria</taxon>
        <taxon>Pseudomonadati</taxon>
        <taxon>Spirochaetota</taxon>
        <taxon>Spirochaetia</taxon>
        <taxon>Winmispirales</taxon>
        <taxon>Winmispiraceae</taxon>
        <taxon>Rarispira</taxon>
    </lineage>
</organism>
<dbReference type="GO" id="GO:0004519">
    <property type="term" value="F:endonuclease activity"/>
    <property type="evidence" value="ECO:0007669"/>
    <property type="project" value="UniProtKB-KW"/>
</dbReference>
<keyword evidence="2" id="KW-1185">Reference proteome</keyword>
<dbReference type="PANTHER" id="PTHR40084">
    <property type="entry name" value="PHOSPHOHYDROLASE, PHP FAMILY"/>
    <property type="match status" value="1"/>
</dbReference>
<gene>
    <name evidence="1" type="ORF">WKV44_05765</name>
</gene>
<accession>A0ABU9UBL4</accession>
<sequence length="437" mass="48313">MQYFADLHIHSRFSRGTSKYLTLSELDLWARLKGIAVVGTGDATHPAWLDELAEQLIPAEEGLYMLNPSFFAIPEDFAGIPWIDSVEPTRFAITAEISTIYSHETDDGKKVRKVHHLCIFSSLEKAKEFSKKLGKRGNITSDGRPIVGLSSRELLALALESDLDILFIPAHIWTPWFSVLGSRSGYNSIEACYGDLTPHIYAVETGLSSDPPMNWLCSFLDPFTLVSNSDAHSAKNIGREANILDTNLSLPAIRQAIKTKKGFLGTIEFFPEEGKYHHDGHRKCGISLTPVGTLKHNGLCPVCGKKLTIGVQNRVAQLADRDSLNPEEHPPYTSLIPLPELISHITGRGVATKTVNHKYITTLAALGAEYNILIKLPLENIEKHDPKLAKAIANLRNRKINSSAGYDGEYGKIIPGGDTTRTHLDFSPVELMKLKKK</sequence>
<reference evidence="1 2" key="1">
    <citation type="submission" date="2024-03" db="EMBL/GenBank/DDBJ databases">
        <title>Ignisphaera cupida sp. nov., a hyperthermophilic hydrolytic archaeon from a hot spring of Kamchatka, and proposal of Ignisphaeraceae fam. nov.</title>
        <authorList>
            <person name="Podosokorskaya O.A."/>
            <person name="Elcheninov A.G."/>
            <person name="Maltseva A.I."/>
            <person name="Zayulina K.S."/>
            <person name="Novikov A."/>
            <person name="Merkel A.Y."/>
        </authorList>
    </citation>
    <scope>NUCLEOTIDE SEQUENCE [LARGE SCALE GENOMIC DNA]</scope>
    <source>
        <strain evidence="1 2">38H-sp</strain>
    </source>
</reference>
<evidence type="ECO:0000313" key="2">
    <source>
        <dbReference type="Proteomes" id="UP001466331"/>
    </source>
</evidence>
<dbReference type="RefSeq" id="WP_420069489.1">
    <property type="nucleotide sequence ID" value="NZ_JBCHKQ010000002.1"/>
</dbReference>
<dbReference type="Gene3D" id="3.20.20.140">
    <property type="entry name" value="Metal-dependent hydrolases"/>
    <property type="match status" value="1"/>
</dbReference>
<keyword evidence="1" id="KW-0255">Endonuclease</keyword>
<dbReference type="CDD" id="cd19067">
    <property type="entry name" value="PfuEndoQ-like"/>
    <property type="match status" value="1"/>
</dbReference>
<name>A0ABU9UBL4_9SPIR</name>
<comment type="caution">
    <text evidence="1">The sequence shown here is derived from an EMBL/GenBank/DDBJ whole genome shotgun (WGS) entry which is preliminary data.</text>
</comment>